<dbReference type="OrthoDB" id="219365at2"/>
<gene>
    <name evidence="1" type="ordered locus">RB583</name>
</gene>
<accession>Q7UYH8</accession>
<dbReference type="InParanoid" id="Q7UYH8"/>
<dbReference type="EnsemblBacteria" id="CAD71664">
    <property type="protein sequence ID" value="CAD71664"/>
    <property type="gene ID" value="RB583"/>
</dbReference>
<proteinExistence type="predicted"/>
<sequence>MESIWEDALGVECFDLAPNDLNAVPPFDSDNRISLHVELEGQTEIAGQTVVVFGAVEVTESGVDLHVAGSMNS</sequence>
<dbReference type="RefSeq" id="WP_011117987.1">
    <property type="nucleotide sequence ID" value="NC_005027.1"/>
</dbReference>
<name>Q7UYH8_RHOBA</name>
<dbReference type="AlphaFoldDB" id="Q7UYH8"/>
<keyword evidence="2" id="KW-1185">Reference proteome</keyword>
<protein>
    <submittedName>
        <fullName evidence="1">Uncharacterized protein</fullName>
    </submittedName>
</protein>
<dbReference type="KEGG" id="rba:RB583"/>
<dbReference type="STRING" id="243090.RB583"/>
<reference evidence="1 2" key="1">
    <citation type="journal article" date="2003" name="Proc. Natl. Acad. Sci. U.S.A.">
        <title>Complete genome sequence of the marine planctomycete Pirellula sp. strain 1.</title>
        <authorList>
            <person name="Gloeckner F.O."/>
            <person name="Kube M."/>
            <person name="Bauer M."/>
            <person name="Teeling H."/>
            <person name="Lombardot T."/>
            <person name="Ludwig W."/>
            <person name="Gade D."/>
            <person name="Beck A."/>
            <person name="Borzym K."/>
            <person name="Heitmann K."/>
            <person name="Rabus R."/>
            <person name="Schlesner H."/>
            <person name="Amann R."/>
            <person name="Reinhardt R."/>
        </authorList>
    </citation>
    <scope>NUCLEOTIDE SEQUENCE [LARGE SCALE GENOMIC DNA]</scope>
    <source>
        <strain evidence="2">DSM 10527 / NCIMB 13988 / SH1</strain>
    </source>
</reference>
<dbReference type="PATRIC" id="fig|243090.15.peg.291"/>
<dbReference type="Proteomes" id="UP000001025">
    <property type="component" value="Chromosome"/>
</dbReference>
<organism evidence="1 2">
    <name type="scientific">Rhodopirellula baltica (strain DSM 10527 / NCIMB 13988 / SH1)</name>
    <dbReference type="NCBI Taxonomy" id="243090"/>
    <lineage>
        <taxon>Bacteria</taxon>
        <taxon>Pseudomonadati</taxon>
        <taxon>Planctomycetota</taxon>
        <taxon>Planctomycetia</taxon>
        <taxon>Pirellulales</taxon>
        <taxon>Pirellulaceae</taxon>
        <taxon>Rhodopirellula</taxon>
    </lineage>
</organism>
<dbReference type="HOGENOM" id="CLU_2702334_0_0_0"/>
<evidence type="ECO:0000313" key="1">
    <source>
        <dbReference type="EMBL" id="CAD71664.1"/>
    </source>
</evidence>
<dbReference type="EMBL" id="BX294134">
    <property type="protein sequence ID" value="CAD71664.1"/>
    <property type="molecule type" value="Genomic_DNA"/>
</dbReference>
<evidence type="ECO:0000313" key="2">
    <source>
        <dbReference type="Proteomes" id="UP000001025"/>
    </source>
</evidence>